<proteinExistence type="predicted"/>
<name>A0A067CGF6_SAPPC</name>
<dbReference type="Proteomes" id="UP000030745">
    <property type="component" value="Unassembled WGS sequence"/>
</dbReference>
<dbReference type="SMART" id="SM00456">
    <property type="entry name" value="WW"/>
    <property type="match status" value="2"/>
</dbReference>
<dbReference type="GeneID" id="24131127"/>
<dbReference type="KEGG" id="spar:SPRG_08925"/>
<dbReference type="RefSeq" id="XP_012203659.1">
    <property type="nucleotide sequence ID" value="XM_012348269.1"/>
</dbReference>
<dbReference type="Pfam" id="PF00397">
    <property type="entry name" value="WW"/>
    <property type="match status" value="2"/>
</dbReference>
<dbReference type="STRING" id="695850.A0A067CGF6"/>
<dbReference type="PROSITE" id="PS01159">
    <property type="entry name" value="WW_DOMAIN_1"/>
    <property type="match status" value="2"/>
</dbReference>
<sequence length="219" mass="23657">MSLERGDNTLQVLAQRRAKAHPLHESSHVSHQAAASAPRSTTAAGSSIGSTIQVASEASASNEYATRRAEVGGASKNQLPSGWLEAKDPATGDVYYWNETTKETSWTKPGAIAEKTPIEDLPDGWQLVNDPTTQSSYYWNVHTQETQWEKPVSLAQAKAAKSKLDALLKGIGKRSFGDDDDDDISVAPKKAKHRDENDDDATLHAFLADVDSTDAVTPL</sequence>
<evidence type="ECO:0000313" key="3">
    <source>
        <dbReference type="EMBL" id="KDO25626.1"/>
    </source>
</evidence>
<keyword evidence="4" id="KW-1185">Reference proteome</keyword>
<organism evidence="3 4">
    <name type="scientific">Saprolegnia parasitica (strain CBS 223.65)</name>
    <dbReference type="NCBI Taxonomy" id="695850"/>
    <lineage>
        <taxon>Eukaryota</taxon>
        <taxon>Sar</taxon>
        <taxon>Stramenopiles</taxon>
        <taxon>Oomycota</taxon>
        <taxon>Saprolegniomycetes</taxon>
        <taxon>Saprolegniales</taxon>
        <taxon>Saprolegniaceae</taxon>
        <taxon>Saprolegnia</taxon>
    </lineage>
</organism>
<gene>
    <name evidence="3" type="ORF">SPRG_08925</name>
</gene>
<reference evidence="3 4" key="1">
    <citation type="journal article" date="2013" name="PLoS Genet.">
        <title>Distinctive expansion of potential virulence genes in the genome of the oomycete fish pathogen Saprolegnia parasitica.</title>
        <authorList>
            <person name="Jiang R.H."/>
            <person name="de Bruijn I."/>
            <person name="Haas B.J."/>
            <person name="Belmonte R."/>
            <person name="Lobach L."/>
            <person name="Christie J."/>
            <person name="van den Ackerveken G."/>
            <person name="Bottin A."/>
            <person name="Bulone V."/>
            <person name="Diaz-Moreno S.M."/>
            <person name="Dumas B."/>
            <person name="Fan L."/>
            <person name="Gaulin E."/>
            <person name="Govers F."/>
            <person name="Grenville-Briggs L.J."/>
            <person name="Horner N.R."/>
            <person name="Levin J.Z."/>
            <person name="Mammella M."/>
            <person name="Meijer H.J."/>
            <person name="Morris P."/>
            <person name="Nusbaum C."/>
            <person name="Oome S."/>
            <person name="Phillips A.J."/>
            <person name="van Rooyen D."/>
            <person name="Rzeszutek E."/>
            <person name="Saraiva M."/>
            <person name="Secombes C.J."/>
            <person name="Seidl M.F."/>
            <person name="Snel B."/>
            <person name="Stassen J.H."/>
            <person name="Sykes S."/>
            <person name="Tripathy S."/>
            <person name="van den Berg H."/>
            <person name="Vega-Arreguin J.C."/>
            <person name="Wawra S."/>
            <person name="Young S.K."/>
            <person name="Zeng Q."/>
            <person name="Dieguez-Uribeondo J."/>
            <person name="Russ C."/>
            <person name="Tyler B.M."/>
            <person name="van West P."/>
        </authorList>
    </citation>
    <scope>NUCLEOTIDE SEQUENCE [LARGE SCALE GENOMIC DNA]</scope>
    <source>
        <strain evidence="3 4">CBS 223.65</strain>
    </source>
</reference>
<dbReference type="SUPFAM" id="SSF51045">
    <property type="entry name" value="WW domain"/>
    <property type="match status" value="2"/>
</dbReference>
<dbReference type="InterPro" id="IPR001202">
    <property type="entry name" value="WW_dom"/>
</dbReference>
<evidence type="ECO:0000256" key="1">
    <source>
        <dbReference type="SAM" id="MobiDB-lite"/>
    </source>
</evidence>
<dbReference type="VEuPathDB" id="FungiDB:SPRG_08925"/>
<dbReference type="InterPro" id="IPR036020">
    <property type="entry name" value="WW_dom_sf"/>
</dbReference>
<evidence type="ECO:0000259" key="2">
    <source>
        <dbReference type="PROSITE" id="PS50020"/>
    </source>
</evidence>
<protein>
    <recommendedName>
        <fullName evidence="2">WW domain-containing protein</fullName>
    </recommendedName>
</protein>
<feature type="domain" description="WW" evidence="2">
    <location>
        <begin position="119"/>
        <end position="153"/>
    </location>
</feature>
<dbReference type="Gene3D" id="2.20.70.10">
    <property type="match status" value="2"/>
</dbReference>
<dbReference type="PANTHER" id="PTHR47852:SF2">
    <property type="entry name" value="WW DOMAIN-CONTAINING PROTEIN"/>
    <property type="match status" value="1"/>
</dbReference>
<feature type="region of interest" description="Disordered" evidence="1">
    <location>
        <begin position="172"/>
        <end position="201"/>
    </location>
</feature>
<feature type="compositionally biased region" description="Low complexity" evidence="1">
    <location>
        <begin position="29"/>
        <end position="48"/>
    </location>
</feature>
<dbReference type="AlphaFoldDB" id="A0A067CGF6"/>
<feature type="domain" description="WW" evidence="2">
    <location>
        <begin position="77"/>
        <end position="111"/>
    </location>
</feature>
<dbReference type="PROSITE" id="PS50020">
    <property type="entry name" value="WW_DOMAIN_2"/>
    <property type="match status" value="2"/>
</dbReference>
<dbReference type="CDD" id="cd00201">
    <property type="entry name" value="WW"/>
    <property type="match status" value="2"/>
</dbReference>
<dbReference type="PANTHER" id="PTHR47852">
    <property type="entry name" value="OS06G0298400 PROTEIN"/>
    <property type="match status" value="1"/>
</dbReference>
<feature type="region of interest" description="Disordered" evidence="1">
    <location>
        <begin position="18"/>
        <end position="48"/>
    </location>
</feature>
<dbReference type="OrthoDB" id="195748at2759"/>
<dbReference type="OMA" id="QSSYYWN"/>
<accession>A0A067CGF6</accession>
<dbReference type="EMBL" id="KK583230">
    <property type="protein sequence ID" value="KDO25626.1"/>
    <property type="molecule type" value="Genomic_DNA"/>
</dbReference>
<evidence type="ECO:0000313" key="4">
    <source>
        <dbReference type="Proteomes" id="UP000030745"/>
    </source>
</evidence>